<dbReference type="PANTHER" id="PTHR43767:SF1">
    <property type="entry name" value="NONRIBOSOMAL PEPTIDE SYNTHASE PES1 (EUROFUNG)-RELATED"/>
    <property type="match status" value="1"/>
</dbReference>
<keyword evidence="4" id="KW-1185">Reference proteome</keyword>
<dbReference type="Gene3D" id="3.30.300.30">
    <property type="match status" value="1"/>
</dbReference>
<comment type="caution">
    <text evidence="3">The sequence shown here is derived from an EMBL/GenBank/DDBJ whole genome shotgun (WGS) entry which is preliminary data.</text>
</comment>
<feature type="domain" description="AMP-binding enzyme C-terminal" evidence="2">
    <location>
        <begin position="482"/>
        <end position="557"/>
    </location>
</feature>
<dbReference type="InterPro" id="IPR000873">
    <property type="entry name" value="AMP-dep_synth/lig_dom"/>
</dbReference>
<evidence type="ECO:0000313" key="4">
    <source>
        <dbReference type="Proteomes" id="UP000286594"/>
    </source>
</evidence>
<dbReference type="NCBIfam" id="NF005714">
    <property type="entry name" value="PRK07529.1"/>
    <property type="match status" value="1"/>
</dbReference>
<sequence>MSVTELPEGISDLADVLRIEATPLARRGLPTSTYAALRQAAAARPEAMALAYFPGMEAMERPETWSFRAFAEEITRTANMLRAEGLGRDDVVAYLLPNLPQTHWTIWGGETAGIVMALNPALGAEEIAALLGAAGARMLVAAGPQIAPEIWEKAVAAAGATDCLRLVLKVGPVAPGESIGAVPVRDFDRLRAAAPGRALSFAPPEAEDISSYFCTGGTTGLPKIARRSQRSEIFDAWAIAAAHPQLLHAGTVAFCGLPLFHVNAQLVTGLAVWMQGGAVVLGGAAGYRTPELLARFWEVVERFRVTIFSSVPTILSALLATPVEGHDLSSLEYAVCGAAPMPAALFGKFEAATGLKILEGYGLTEGACVSSLNPANGAPRIGSIGLRLPYQRMRAAELDAEGRFRRWCDTDEAGSLLLNGPNVFAGYVDPAQTAAAWVEIAGERWLNTGDLGREDGDGFFWLTGRRKELIIRGGHNIDPATIENPIHHHPQVALAAAVGRPDAHAGEVPVLYVQPKPGATLSPEEIAAWAEAEIGERAARPKVVHIIEAMPVTAVGKIFKPALVMREIESVLREAAAGAGVALAQVRVEQDPARGMLAHVTLAGGDAATLRAALQPFTFRAEISGG</sequence>
<dbReference type="Gene3D" id="3.40.50.12780">
    <property type="entry name" value="N-terminal domain of ligase-like"/>
    <property type="match status" value="1"/>
</dbReference>
<evidence type="ECO:0000259" key="2">
    <source>
        <dbReference type="Pfam" id="PF13193"/>
    </source>
</evidence>
<dbReference type="Proteomes" id="UP000286594">
    <property type="component" value="Unassembled WGS sequence"/>
</dbReference>
<dbReference type="InterPro" id="IPR050237">
    <property type="entry name" value="ATP-dep_AMP-bd_enzyme"/>
</dbReference>
<gene>
    <name evidence="3" type="ORF">EOW65_02770</name>
</gene>
<reference evidence="3 4" key="1">
    <citation type="submission" date="2019-01" db="EMBL/GenBank/DDBJ databases">
        <title>Sinorhodobacter populi sp. nov. isolated from the symptomatic bark tissue of Populus euramericana canker.</title>
        <authorList>
            <person name="Xu G."/>
        </authorList>
    </citation>
    <scope>NUCLEOTIDE SEQUENCE [LARGE SCALE GENOMIC DNA]</scope>
    <source>
        <strain evidence="3 4">CCTCC AB2012026</strain>
    </source>
</reference>
<dbReference type="InterPro" id="IPR042099">
    <property type="entry name" value="ANL_N_sf"/>
</dbReference>
<proteinExistence type="predicted"/>
<protein>
    <submittedName>
        <fullName evidence="3">Acyl-CoA synthetase</fullName>
    </submittedName>
</protein>
<name>A0A443LRK2_9RHOB</name>
<dbReference type="OrthoDB" id="9803968at2"/>
<dbReference type="RefSeq" id="WP_128147488.1">
    <property type="nucleotide sequence ID" value="NZ_SAVB01000003.1"/>
</dbReference>
<dbReference type="SUPFAM" id="SSF56801">
    <property type="entry name" value="Acetyl-CoA synthetase-like"/>
    <property type="match status" value="1"/>
</dbReference>
<dbReference type="InterPro" id="IPR045851">
    <property type="entry name" value="AMP-bd_C_sf"/>
</dbReference>
<dbReference type="Pfam" id="PF13193">
    <property type="entry name" value="AMP-binding_C"/>
    <property type="match status" value="1"/>
</dbReference>
<dbReference type="InterPro" id="IPR025110">
    <property type="entry name" value="AMP-bd_C"/>
</dbReference>
<dbReference type="EMBL" id="SAVB01000003">
    <property type="protein sequence ID" value="RWR51796.1"/>
    <property type="molecule type" value="Genomic_DNA"/>
</dbReference>
<feature type="domain" description="AMP-dependent synthetase/ligase" evidence="1">
    <location>
        <begin position="38"/>
        <end position="427"/>
    </location>
</feature>
<dbReference type="PROSITE" id="PS00455">
    <property type="entry name" value="AMP_BINDING"/>
    <property type="match status" value="1"/>
</dbReference>
<organism evidence="3 4">
    <name type="scientific">Paenirhodobacter ferrireducens</name>
    <dbReference type="NCBI Taxonomy" id="1215032"/>
    <lineage>
        <taxon>Bacteria</taxon>
        <taxon>Pseudomonadati</taxon>
        <taxon>Pseudomonadota</taxon>
        <taxon>Alphaproteobacteria</taxon>
        <taxon>Rhodobacterales</taxon>
        <taxon>Rhodobacter group</taxon>
        <taxon>Paenirhodobacter</taxon>
    </lineage>
</organism>
<evidence type="ECO:0000313" key="3">
    <source>
        <dbReference type="EMBL" id="RWR51796.1"/>
    </source>
</evidence>
<dbReference type="Pfam" id="PF00501">
    <property type="entry name" value="AMP-binding"/>
    <property type="match status" value="1"/>
</dbReference>
<accession>A0A443LRK2</accession>
<dbReference type="PANTHER" id="PTHR43767">
    <property type="entry name" value="LONG-CHAIN-FATTY-ACID--COA LIGASE"/>
    <property type="match status" value="1"/>
</dbReference>
<dbReference type="GO" id="GO:0016878">
    <property type="term" value="F:acid-thiol ligase activity"/>
    <property type="evidence" value="ECO:0007669"/>
    <property type="project" value="UniProtKB-ARBA"/>
</dbReference>
<dbReference type="InterPro" id="IPR020845">
    <property type="entry name" value="AMP-binding_CS"/>
</dbReference>
<dbReference type="AlphaFoldDB" id="A0A443LRK2"/>
<evidence type="ECO:0000259" key="1">
    <source>
        <dbReference type="Pfam" id="PF00501"/>
    </source>
</evidence>